<dbReference type="SUPFAM" id="SSF53474">
    <property type="entry name" value="alpha/beta-Hydrolases"/>
    <property type="match status" value="1"/>
</dbReference>
<dbReference type="Proteomes" id="UP000198539">
    <property type="component" value="Unassembled WGS sequence"/>
</dbReference>
<evidence type="ECO:0000256" key="1">
    <source>
        <dbReference type="ARBA" id="ARBA00022729"/>
    </source>
</evidence>
<dbReference type="InterPro" id="IPR029058">
    <property type="entry name" value="AB_hydrolase_fold"/>
</dbReference>
<dbReference type="AlphaFoldDB" id="A0A1H2YV43"/>
<keyword evidence="5" id="KW-1185">Reference proteome</keyword>
<dbReference type="InterPro" id="IPR050955">
    <property type="entry name" value="Plant_Biomass_Hydrol_Est"/>
</dbReference>
<dbReference type="GO" id="GO:0016787">
    <property type="term" value="F:hydrolase activity"/>
    <property type="evidence" value="ECO:0007669"/>
    <property type="project" value="UniProtKB-KW"/>
</dbReference>
<gene>
    <name evidence="4" type="ORF">SAMN04488238_105130</name>
</gene>
<organism evidence="4 5">
    <name type="scientific">Roseicitreum antarcticum</name>
    <dbReference type="NCBI Taxonomy" id="564137"/>
    <lineage>
        <taxon>Bacteria</taxon>
        <taxon>Pseudomonadati</taxon>
        <taxon>Pseudomonadota</taxon>
        <taxon>Alphaproteobacteria</taxon>
        <taxon>Rhodobacterales</taxon>
        <taxon>Paracoccaceae</taxon>
        <taxon>Roseicitreum</taxon>
    </lineage>
</organism>
<dbReference type="STRING" id="564137.SAMN04488238_105130"/>
<evidence type="ECO:0000313" key="5">
    <source>
        <dbReference type="Proteomes" id="UP000198539"/>
    </source>
</evidence>
<evidence type="ECO:0000256" key="2">
    <source>
        <dbReference type="ARBA" id="ARBA00022801"/>
    </source>
</evidence>
<reference evidence="4 5" key="1">
    <citation type="submission" date="2016-10" db="EMBL/GenBank/DDBJ databases">
        <authorList>
            <person name="de Groot N.N."/>
        </authorList>
    </citation>
    <scope>NUCLEOTIDE SEQUENCE [LARGE SCALE GENOMIC DNA]</scope>
    <source>
        <strain evidence="4 5">CGMCC 1.8894</strain>
    </source>
</reference>
<dbReference type="EMBL" id="FNOM01000005">
    <property type="protein sequence ID" value="SDX08449.1"/>
    <property type="molecule type" value="Genomic_DNA"/>
</dbReference>
<dbReference type="InterPro" id="IPR010126">
    <property type="entry name" value="Esterase_phb"/>
</dbReference>
<sequence length="373" mass="39596">MSRIIAAGIRRTTRLLGPRAQAKSVRRVQKAMVSAMISAAFAPLTAPKPKPLKARNVVQRATPSVAKRRTPKDLPVDTAPRPVPMPDNPKTAQYLSRRHSCSAGTRSFKLYLPATRGDQPTGLIVMLHGCNQTPDDFAAGTHMNALAEKYSLAIAYPAQALRDNPAGCWNWFKPGDQARGAGEPAILASLTRKLMREFGLTRDAVFVAGLSAGGAMAAILADVYGDVFSAAGVHSGLARGSASNVVSAMSAMRSGGRSLRHVPAATGPRHAVRRIVFHGDSDSTVHPSNAAQIVEAAVGKAVVPVRMDNRSLRERGYARHDFAAADGNGALELWMIDGGGHAWSGGRAVGSYTERSGPDASAQMVRFFLQEVC</sequence>
<dbReference type="Gene3D" id="3.40.50.1820">
    <property type="entry name" value="alpha/beta hydrolase"/>
    <property type="match status" value="1"/>
</dbReference>
<keyword evidence="1" id="KW-0732">Signal</keyword>
<feature type="region of interest" description="Disordered" evidence="3">
    <location>
        <begin position="60"/>
        <end position="88"/>
    </location>
</feature>
<evidence type="ECO:0000313" key="4">
    <source>
        <dbReference type="EMBL" id="SDX08449.1"/>
    </source>
</evidence>
<dbReference type="PANTHER" id="PTHR43037:SF1">
    <property type="entry name" value="BLL1128 PROTEIN"/>
    <property type="match status" value="1"/>
</dbReference>
<dbReference type="RefSeq" id="WP_092888596.1">
    <property type="nucleotide sequence ID" value="NZ_CP061502.1"/>
</dbReference>
<dbReference type="GO" id="GO:0005576">
    <property type="term" value="C:extracellular region"/>
    <property type="evidence" value="ECO:0007669"/>
    <property type="project" value="InterPro"/>
</dbReference>
<dbReference type="PANTHER" id="PTHR43037">
    <property type="entry name" value="UNNAMED PRODUCT-RELATED"/>
    <property type="match status" value="1"/>
</dbReference>
<proteinExistence type="predicted"/>
<dbReference type="OrthoDB" id="9767239at2"/>
<dbReference type="Pfam" id="PF10503">
    <property type="entry name" value="Esterase_PHB"/>
    <property type="match status" value="1"/>
</dbReference>
<protein>
    <submittedName>
        <fullName evidence="4">Esterase, PHB depolymerase family</fullName>
    </submittedName>
</protein>
<dbReference type="NCBIfam" id="TIGR01840">
    <property type="entry name" value="esterase_phb"/>
    <property type="match status" value="1"/>
</dbReference>
<accession>A0A1H2YV43</accession>
<evidence type="ECO:0000256" key="3">
    <source>
        <dbReference type="SAM" id="MobiDB-lite"/>
    </source>
</evidence>
<name>A0A1H2YV43_9RHOB</name>
<keyword evidence="2" id="KW-0378">Hydrolase</keyword>